<dbReference type="Proteomes" id="UP000639772">
    <property type="component" value="Chromosome 12"/>
</dbReference>
<evidence type="ECO:0000256" key="1">
    <source>
        <dbReference type="SAM" id="MobiDB-lite"/>
    </source>
</evidence>
<feature type="region of interest" description="Disordered" evidence="1">
    <location>
        <begin position="1"/>
        <end position="59"/>
    </location>
</feature>
<evidence type="ECO:0000313" key="3">
    <source>
        <dbReference type="Proteomes" id="UP000639772"/>
    </source>
</evidence>
<dbReference type="AlphaFoldDB" id="A0A835UFV9"/>
<dbReference type="EMBL" id="JADCNM010000012">
    <property type="protein sequence ID" value="KAG0460117.1"/>
    <property type="molecule type" value="Genomic_DNA"/>
</dbReference>
<reference evidence="2 3" key="1">
    <citation type="journal article" date="2020" name="Nat. Food">
        <title>A phased Vanilla planifolia genome enables genetic improvement of flavour and production.</title>
        <authorList>
            <person name="Hasing T."/>
            <person name="Tang H."/>
            <person name="Brym M."/>
            <person name="Khazi F."/>
            <person name="Huang T."/>
            <person name="Chambers A.H."/>
        </authorList>
    </citation>
    <scope>NUCLEOTIDE SEQUENCE [LARGE SCALE GENOMIC DNA]</scope>
    <source>
        <tissue evidence="2">Leaf</tissue>
    </source>
</reference>
<protein>
    <submittedName>
        <fullName evidence="2">Uncharacterized protein</fullName>
    </submittedName>
</protein>
<accession>A0A835UFV9</accession>
<evidence type="ECO:0000313" key="2">
    <source>
        <dbReference type="EMBL" id="KAG0460117.1"/>
    </source>
</evidence>
<comment type="caution">
    <text evidence="2">The sequence shown here is derived from an EMBL/GenBank/DDBJ whole genome shotgun (WGS) entry which is preliminary data.</text>
</comment>
<organism evidence="2 3">
    <name type="scientific">Vanilla planifolia</name>
    <name type="common">Vanilla</name>
    <dbReference type="NCBI Taxonomy" id="51239"/>
    <lineage>
        <taxon>Eukaryota</taxon>
        <taxon>Viridiplantae</taxon>
        <taxon>Streptophyta</taxon>
        <taxon>Embryophyta</taxon>
        <taxon>Tracheophyta</taxon>
        <taxon>Spermatophyta</taxon>
        <taxon>Magnoliopsida</taxon>
        <taxon>Liliopsida</taxon>
        <taxon>Asparagales</taxon>
        <taxon>Orchidaceae</taxon>
        <taxon>Vanilloideae</taxon>
        <taxon>Vanilleae</taxon>
        <taxon>Vanilla</taxon>
    </lineage>
</organism>
<sequence length="59" mass="6562">MASGQNPKEPQRKNLVGSMEGHSHASRRHNIQRSEADPEQFAPPCRRLEGKVNAVEAAR</sequence>
<name>A0A835UFV9_VANPL</name>
<proteinExistence type="predicted"/>
<gene>
    <name evidence="2" type="ORF">HPP92_023245</name>
</gene>